<keyword evidence="3" id="KW-1185">Reference proteome</keyword>
<dbReference type="Proteomes" id="UP000663879">
    <property type="component" value="Unassembled WGS sequence"/>
</dbReference>
<evidence type="ECO:0000313" key="2">
    <source>
        <dbReference type="EMBL" id="CAF1092659.1"/>
    </source>
</evidence>
<evidence type="ECO:0000256" key="1">
    <source>
        <dbReference type="SAM" id="SignalP"/>
    </source>
</evidence>
<organism evidence="2 3">
    <name type="scientific">Brachionus calyciflorus</name>
    <dbReference type="NCBI Taxonomy" id="104777"/>
    <lineage>
        <taxon>Eukaryota</taxon>
        <taxon>Metazoa</taxon>
        <taxon>Spiralia</taxon>
        <taxon>Gnathifera</taxon>
        <taxon>Rotifera</taxon>
        <taxon>Eurotatoria</taxon>
        <taxon>Monogononta</taxon>
        <taxon>Pseudotrocha</taxon>
        <taxon>Ploima</taxon>
        <taxon>Brachionidae</taxon>
        <taxon>Brachionus</taxon>
    </lineage>
</organism>
<feature type="signal peptide" evidence="1">
    <location>
        <begin position="1"/>
        <end position="20"/>
    </location>
</feature>
<dbReference type="EMBL" id="CAJNOC010007131">
    <property type="protein sequence ID" value="CAF1092659.1"/>
    <property type="molecule type" value="Genomic_DNA"/>
</dbReference>
<gene>
    <name evidence="2" type="ORF">OXX778_LOCUS20749</name>
</gene>
<accession>A0A814NIC7</accession>
<protein>
    <submittedName>
        <fullName evidence="2">Uncharacterized protein</fullName>
    </submittedName>
</protein>
<feature type="chain" id="PRO_5032858421" evidence="1">
    <location>
        <begin position="21"/>
        <end position="54"/>
    </location>
</feature>
<dbReference type="AlphaFoldDB" id="A0A814NIC7"/>
<feature type="non-terminal residue" evidence="2">
    <location>
        <position position="54"/>
    </location>
</feature>
<evidence type="ECO:0000313" key="3">
    <source>
        <dbReference type="Proteomes" id="UP000663879"/>
    </source>
</evidence>
<name>A0A814NIC7_9BILA</name>
<sequence>MEKKFELFLILSSVILTCLAKDPVWINPINPKDPIKLPDGTEKKVLVIGGGLAG</sequence>
<keyword evidence="1" id="KW-0732">Signal</keyword>
<proteinExistence type="predicted"/>
<reference evidence="2" key="1">
    <citation type="submission" date="2021-02" db="EMBL/GenBank/DDBJ databases">
        <authorList>
            <person name="Nowell W R."/>
        </authorList>
    </citation>
    <scope>NUCLEOTIDE SEQUENCE</scope>
    <source>
        <strain evidence="2">Ploen Becks lab</strain>
    </source>
</reference>
<comment type="caution">
    <text evidence="2">The sequence shown here is derived from an EMBL/GenBank/DDBJ whole genome shotgun (WGS) entry which is preliminary data.</text>
</comment>